<keyword evidence="3" id="KW-1133">Transmembrane helix</keyword>
<feature type="transmembrane region" description="Helical" evidence="3">
    <location>
        <begin position="46"/>
        <end position="68"/>
    </location>
</feature>
<dbReference type="PROSITE" id="PS50109">
    <property type="entry name" value="HIS_KIN"/>
    <property type="match status" value="1"/>
</dbReference>
<feature type="transmembrane region" description="Helical" evidence="3">
    <location>
        <begin position="16"/>
        <end position="40"/>
    </location>
</feature>
<keyword evidence="3" id="KW-0472">Membrane</keyword>
<feature type="transmembrane region" description="Helical" evidence="3">
    <location>
        <begin position="121"/>
        <end position="145"/>
    </location>
</feature>
<name>A0ABZ0I0K0_9GAMM</name>
<dbReference type="InterPro" id="IPR050640">
    <property type="entry name" value="Bact_2-comp_sensor_kinase"/>
</dbReference>
<dbReference type="GO" id="GO:0016301">
    <property type="term" value="F:kinase activity"/>
    <property type="evidence" value="ECO:0007669"/>
    <property type="project" value="UniProtKB-KW"/>
</dbReference>
<dbReference type="InterPro" id="IPR036890">
    <property type="entry name" value="HATPase_C_sf"/>
</dbReference>
<dbReference type="InterPro" id="IPR003594">
    <property type="entry name" value="HATPase_dom"/>
</dbReference>
<evidence type="ECO:0000256" key="3">
    <source>
        <dbReference type="SAM" id="Phobius"/>
    </source>
</evidence>
<dbReference type="InterPro" id="IPR005467">
    <property type="entry name" value="His_kinase_dom"/>
</dbReference>
<dbReference type="EC" id="2.7.13.3" evidence="2"/>
<keyword evidence="3" id="KW-0812">Transmembrane</keyword>
<dbReference type="InterPro" id="IPR010559">
    <property type="entry name" value="Sig_transdc_His_kin_internal"/>
</dbReference>
<keyword evidence="5" id="KW-0808">Transferase</keyword>
<dbReference type="RefSeq" id="WP_407347157.1">
    <property type="nucleotide sequence ID" value="NZ_CP136864.1"/>
</dbReference>
<comment type="catalytic activity">
    <reaction evidence="1">
        <text>ATP + protein L-histidine = ADP + protein N-phospho-L-histidine.</text>
        <dbReference type="EC" id="2.7.13.3"/>
    </reaction>
</comment>
<reference evidence="5 6" key="1">
    <citation type="submission" date="2023-10" db="EMBL/GenBank/DDBJ databases">
        <title>Two novel species belonging to the OM43/NOR5 clade.</title>
        <authorList>
            <person name="Park M."/>
        </authorList>
    </citation>
    <scope>NUCLEOTIDE SEQUENCE [LARGE SCALE GENOMIC DNA]</scope>
    <source>
        <strain evidence="5 6">IMCC43200</strain>
    </source>
</reference>
<protein>
    <recommendedName>
        <fullName evidence="2">histidine kinase</fullName>
        <ecNumber evidence="2">2.7.13.3</ecNumber>
    </recommendedName>
</protein>
<dbReference type="PANTHER" id="PTHR34220">
    <property type="entry name" value="SENSOR HISTIDINE KINASE YPDA"/>
    <property type="match status" value="1"/>
</dbReference>
<evidence type="ECO:0000313" key="5">
    <source>
        <dbReference type="EMBL" id="WOJ92556.1"/>
    </source>
</evidence>
<gene>
    <name evidence="5" type="ORF">R0135_12265</name>
</gene>
<dbReference type="SMART" id="SM00387">
    <property type="entry name" value="HATPase_c"/>
    <property type="match status" value="1"/>
</dbReference>
<evidence type="ECO:0000256" key="1">
    <source>
        <dbReference type="ARBA" id="ARBA00000085"/>
    </source>
</evidence>
<proteinExistence type="predicted"/>
<organism evidence="5 6">
    <name type="scientific">Congregibacter variabilis</name>
    <dbReference type="NCBI Taxonomy" id="3081200"/>
    <lineage>
        <taxon>Bacteria</taxon>
        <taxon>Pseudomonadati</taxon>
        <taxon>Pseudomonadota</taxon>
        <taxon>Gammaproteobacteria</taxon>
        <taxon>Cellvibrionales</taxon>
        <taxon>Halieaceae</taxon>
        <taxon>Congregibacter</taxon>
    </lineage>
</organism>
<evidence type="ECO:0000256" key="2">
    <source>
        <dbReference type="ARBA" id="ARBA00012438"/>
    </source>
</evidence>
<dbReference type="Pfam" id="PF06580">
    <property type="entry name" value="His_kinase"/>
    <property type="match status" value="1"/>
</dbReference>
<dbReference type="Gene3D" id="3.30.565.10">
    <property type="entry name" value="Histidine kinase-like ATPase, C-terminal domain"/>
    <property type="match status" value="1"/>
</dbReference>
<feature type="transmembrane region" description="Helical" evidence="3">
    <location>
        <begin position="80"/>
        <end position="101"/>
    </location>
</feature>
<dbReference type="Proteomes" id="UP001626537">
    <property type="component" value="Chromosome"/>
</dbReference>
<dbReference type="PRINTS" id="PR00344">
    <property type="entry name" value="BCTRLSENSOR"/>
</dbReference>
<accession>A0ABZ0I0K0</accession>
<feature type="domain" description="Histidine kinase" evidence="4">
    <location>
        <begin position="267"/>
        <end position="363"/>
    </location>
</feature>
<dbReference type="SUPFAM" id="SSF55874">
    <property type="entry name" value="ATPase domain of HSP90 chaperone/DNA topoisomerase II/histidine kinase"/>
    <property type="match status" value="1"/>
</dbReference>
<keyword evidence="6" id="KW-1185">Reference proteome</keyword>
<sequence>MDVMPLDRVIEDKRRLFWLLQLGGWSSWAATFYLGIIVWGEPPENYLVYLPIIVSIGMFITLALRWVYRVTWDRALGTRAFAILGASYCAGVVWVLCRSVLFYNLFPEELEKLEPERLNTLAMYFSNSISGVSVMLVWSALYFGIKYYLLNQEEKQRYLKAISMAHEAQLKMLRYQLNPHFLFNTLNAISTLILDKDTELANGMVMKLSRFLRYSLDNDPMQQITVAEEVESLKLYLDIEEVRFAERLTLHFAISEDAQQALMPSLLLQPLVENSIKYAVSRSINGGSIAVSASVEDGCLQLSVADDGPGLDLRQGRLPKGGGVGLANTRERLTQIYGKKQSFRLSSTEPHGLTITICIPLSYATQEAA</sequence>
<keyword evidence="5" id="KW-0418">Kinase</keyword>
<evidence type="ECO:0000259" key="4">
    <source>
        <dbReference type="PROSITE" id="PS50109"/>
    </source>
</evidence>
<dbReference type="PANTHER" id="PTHR34220:SF9">
    <property type="entry name" value="SIGNAL TRANSDUCTION HISTIDINE KINASE INTERNAL REGION DOMAIN-CONTAINING PROTEIN"/>
    <property type="match status" value="1"/>
</dbReference>
<dbReference type="EMBL" id="CP136864">
    <property type="protein sequence ID" value="WOJ92556.1"/>
    <property type="molecule type" value="Genomic_DNA"/>
</dbReference>
<evidence type="ECO:0000313" key="6">
    <source>
        <dbReference type="Proteomes" id="UP001626537"/>
    </source>
</evidence>
<dbReference type="Pfam" id="PF02518">
    <property type="entry name" value="HATPase_c"/>
    <property type="match status" value="1"/>
</dbReference>
<dbReference type="InterPro" id="IPR004358">
    <property type="entry name" value="Sig_transdc_His_kin-like_C"/>
</dbReference>